<dbReference type="EMBL" id="OBMT01000011">
    <property type="protein sequence ID" value="SOC14138.1"/>
    <property type="molecule type" value="Genomic_DNA"/>
</dbReference>
<dbReference type="PANTHER" id="PTHR36573:SF1">
    <property type="entry name" value="INTERMEMBRANE PHOSPHOLIPID TRANSPORT SYSTEM BINDING PROTEIN MLAC"/>
    <property type="match status" value="1"/>
</dbReference>
<gene>
    <name evidence="1" type="ORF">SAMN05877831_11199</name>
</gene>
<dbReference type="Pfam" id="PF05494">
    <property type="entry name" value="MlaC"/>
    <property type="match status" value="1"/>
</dbReference>
<dbReference type="AlphaFoldDB" id="A0A285SZB1"/>
<organism evidence="1 2">
    <name type="scientific">Rhodobacter maris</name>
    <dbReference type="NCBI Taxonomy" id="446682"/>
    <lineage>
        <taxon>Bacteria</taxon>
        <taxon>Pseudomonadati</taxon>
        <taxon>Pseudomonadota</taxon>
        <taxon>Alphaproteobacteria</taxon>
        <taxon>Rhodobacterales</taxon>
        <taxon>Rhodobacter group</taxon>
        <taxon>Rhodobacter</taxon>
    </lineage>
</organism>
<dbReference type="PROSITE" id="PS51318">
    <property type="entry name" value="TAT"/>
    <property type="match status" value="1"/>
</dbReference>
<reference evidence="2" key="1">
    <citation type="submission" date="2017-08" db="EMBL/GenBank/DDBJ databases">
        <authorList>
            <person name="Varghese N."/>
            <person name="Submissions S."/>
        </authorList>
    </citation>
    <scope>NUCLEOTIDE SEQUENCE [LARGE SCALE GENOMIC DNA]</scope>
    <source>
        <strain evidence="2">JA276</strain>
    </source>
</reference>
<dbReference type="InterPro" id="IPR042245">
    <property type="entry name" value="Tgt2/MlaC_sf"/>
</dbReference>
<name>A0A285SZB1_9RHOB</name>
<evidence type="ECO:0000313" key="1">
    <source>
        <dbReference type="EMBL" id="SOC14138.1"/>
    </source>
</evidence>
<protein>
    <submittedName>
        <fullName evidence="1">Phospholipid transport system substrate-binding protein</fullName>
    </submittedName>
</protein>
<accession>A0A285SZB1</accession>
<dbReference type="InterPro" id="IPR006311">
    <property type="entry name" value="TAT_signal"/>
</dbReference>
<dbReference type="InterPro" id="IPR008869">
    <property type="entry name" value="MlaC/ttg2D"/>
</dbReference>
<sequence>MRKPGIPMPILMESPMHNETRATRRGVILGAGASALVALGPLRPGPAFALDDAQARALIGQAVNDVNAAIDSGKSGAALYAQFEAIFTKYADVPTIARSALGVAARQASPGQMSAFTTAFRGYISRKYGKRFNEFIGARFEVEGARKVKTFYEVKTVAHLRGQAPFEALWHVSDKSGKNLFFNIIIEGVNMLAAERTEIGAMLDARRGSLDALIADLKTAS</sequence>
<dbReference type="Gene3D" id="3.10.450.710">
    <property type="entry name" value="Tgt2/MlaC"/>
    <property type="match status" value="1"/>
</dbReference>
<evidence type="ECO:0000313" key="2">
    <source>
        <dbReference type="Proteomes" id="UP000219111"/>
    </source>
</evidence>
<dbReference type="PANTHER" id="PTHR36573">
    <property type="entry name" value="INTERMEMBRANE PHOSPHOLIPID TRANSPORT SYSTEM BINDING PROTEIN MLAC"/>
    <property type="match status" value="1"/>
</dbReference>
<dbReference type="Proteomes" id="UP000219111">
    <property type="component" value="Unassembled WGS sequence"/>
</dbReference>
<keyword evidence="2" id="KW-1185">Reference proteome</keyword>
<proteinExistence type="predicted"/>